<dbReference type="Gene3D" id="2.40.330.10">
    <property type="entry name" value="DNA-binding pseudobarrel domain"/>
    <property type="match status" value="1"/>
</dbReference>
<dbReference type="GO" id="GO:0005634">
    <property type="term" value="C:nucleus"/>
    <property type="evidence" value="ECO:0007669"/>
    <property type="project" value="UniProtKB-SubCell"/>
</dbReference>
<evidence type="ECO:0000259" key="6">
    <source>
        <dbReference type="PROSITE" id="PS50863"/>
    </source>
</evidence>
<proteinExistence type="predicted"/>
<dbReference type="Pfam" id="PF02362">
    <property type="entry name" value="B3"/>
    <property type="match status" value="1"/>
</dbReference>
<organism evidence="7 8">
    <name type="scientific">Arachis hypogaea</name>
    <name type="common">Peanut</name>
    <dbReference type="NCBI Taxonomy" id="3818"/>
    <lineage>
        <taxon>Eukaryota</taxon>
        <taxon>Viridiplantae</taxon>
        <taxon>Streptophyta</taxon>
        <taxon>Embryophyta</taxon>
        <taxon>Tracheophyta</taxon>
        <taxon>Spermatophyta</taxon>
        <taxon>Magnoliopsida</taxon>
        <taxon>eudicotyledons</taxon>
        <taxon>Gunneridae</taxon>
        <taxon>Pentapetalae</taxon>
        <taxon>rosids</taxon>
        <taxon>fabids</taxon>
        <taxon>Fabales</taxon>
        <taxon>Fabaceae</taxon>
        <taxon>Papilionoideae</taxon>
        <taxon>50 kb inversion clade</taxon>
        <taxon>dalbergioids sensu lato</taxon>
        <taxon>Dalbergieae</taxon>
        <taxon>Pterocarpus clade</taxon>
        <taxon>Arachis</taxon>
    </lineage>
</organism>
<evidence type="ECO:0000256" key="2">
    <source>
        <dbReference type="ARBA" id="ARBA00023015"/>
    </source>
</evidence>
<dbReference type="PANTHER" id="PTHR31920">
    <property type="entry name" value="B3 DOMAIN-CONTAINING"/>
    <property type="match status" value="1"/>
</dbReference>
<dbReference type="Gene3D" id="2.40.50.140">
    <property type="entry name" value="Nucleic acid-binding proteins"/>
    <property type="match status" value="1"/>
</dbReference>
<keyword evidence="8" id="KW-1185">Reference proteome</keyword>
<dbReference type="CDD" id="cd10017">
    <property type="entry name" value="B3_DNA"/>
    <property type="match status" value="1"/>
</dbReference>
<comment type="caution">
    <text evidence="7">The sequence shown here is derived from an EMBL/GenBank/DDBJ whole genome shotgun (WGS) entry which is preliminary data.</text>
</comment>
<name>A0A444XSE1_ARAHY</name>
<dbReference type="InterPro" id="IPR003871">
    <property type="entry name" value="RFA1B/D_OB_1st"/>
</dbReference>
<sequence>MKMTLTSEITQGKSFFLEVSSEMDMGELPVTFYRRFQDELSSLLSFIDCAGNELEVLIEKGPRTGIIVNGYRNFSSFYGLKLGGWLKISYVGSNQFIINEALDHNMKVKDFSYPPFKVSLDVKPTVGSDHVIDITDNSSHVRDTSYKTHTPSSNQLLPARFAKRAFPRKFDFVNVVQPSGHSIRMKLRWRDIRPNKVFLIKGWRRFSKNHKLVEGSVLRFSASSIDETTMSINILTPMATSFTMLKDLDASSDQQNWRLKVRVIKKWSISAAEDKYRRPMLEMIVMDQMGHRIQCSIRSPHRRFFENDITEGRLYSLTNFSLAANDKKY</sequence>
<evidence type="ECO:0000256" key="1">
    <source>
        <dbReference type="ARBA" id="ARBA00004123"/>
    </source>
</evidence>
<evidence type="ECO:0000313" key="7">
    <source>
        <dbReference type="EMBL" id="RYQ92651.1"/>
    </source>
</evidence>
<accession>A0A444XSE1</accession>
<dbReference type="AlphaFoldDB" id="A0A444XSE1"/>
<dbReference type="InterPro" id="IPR015300">
    <property type="entry name" value="DNA-bd_pseudobarrel_sf"/>
</dbReference>
<dbReference type="InterPro" id="IPR050655">
    <property type="entry name" value="Plant_B3_domain"/>
</dbReference>
<keyword evidence="2" id="KW-0805">Transcription regulation</keyword>
<dbReference type="Proteomes" id="UP000289738">
    <property type="component" value="Chromosome B09"/>
</dbReference>
<feature type="domain" description="TF-B3" evidence="6">
    <location>
        <begin position="140"/>
        <end position="238"/>
    </location>
</feature>
<comment type="subcellular location">
    <subcellularLocation>
        <location evidence="1">Nucleus</location>
    </subcellularLocation>
</comment>
<evidence type="ECO:0000313" key="8">
    <source>
        <dbReference type="Proteomes" id="UP000289738"/>
    </source>
</evidence>
<protein>
    <recommendedName>
        <fullName evidence="6">TF-B3 domain-containing protein</fullName>
    </recommendedName>
</protein>
<evidence type="ECO:0000256" key="3">
    <source>
        <dbReference type="ARBA" id="ARBA00023125"/>
    </source>
</evidence>
<dbReference type="PROSITE" id="PS50863">
    <property type="entry name" value="B3"/>
    <property type="match status" value="1"/>
</dbReference>
<dbReference type="SUPFAM" id="SSF50249">
    <property type="entry name" value="Nucleic acid-binding proteins"/>
    <property type="match status" value="1"/>
</dbReference>
<dbReference type="EMBL" id="SDMP01000019">
    <property type="protein sequence ID" value="RYQ92651.1"/>
    <property type="molecule type" value="Genomic_DNA"/>
</dbReference>
<gene>
    <name evidence="7" type="ORF">Ahy_B09g098865</name>
</gene>
<dbReference type="InterPro" id="IPR003340">
    <property type="entry name" value="B3_DNA-bd"/>
</dbReference>
<dbReference type="Pfam" id="PF02721">
    <property type="entry name" value="DUF223"/>
    <property type="match status" value="1"/>
</dbReference>
<dbReference type="PANTHER" id="PTHR31920:SF132">
    <property type="entry name" value="TF-B3 DOMAIN-CONTAINING PROTEIN"/>
    <property type="match status" value="1"/>
</dbReference>
<reference evidence="7 8" key="1">
    <citation type="submission" date="2019-01" db="EMBL/GenBank/DDBJ databases">
        <title>Sequencing of cultivated peanut Arachis hypogaea provides insights into genome evolution and oil improvement.</title>
        <authorList>
            <person name="Chen X."/>
        </authorList>
    </citation>
    <scope>NUCLEOTIDE SEQUENCE [LARGE SCALE GENOMIC DNA]</scope>
    <source>
        <strain evidence="8">cv. Fuhuasheng</strain>
        <tissue evidence="7">Leaves</tissue>
    </source>
</reference>
<keyword evidence="5" id="KW-0539">Nucleus</keyword>
<evidence type="ECO:0000256" key="5">
    <source>
        <dbReference type="ARBA" id="ARBA00023242"/>
    </source>
</evidence>
<dbReference type="InterPro" id="IPR012340">
    <property type="entry name" value="NA-bd_OB-fold"/>
</dbReference>
<dbReference type="GO" id="GO:0003677">
    <property type="term" value="F:DNA binding"/>
    <property type="evidence" value="ECO:0007669"/>
    <property type="project" value="UniProtKB-KW"/>
</dbReference>
<dbReference type="SUPFAM" id="SSF101936">
    <property type="entry name" value="DNA-binding pseudobarrel domain"/>
    <property type="match status" value="2"/>
</dbReference>
<keyword evidence="4" id="KW-0804">Transcription</keyword>
<keyword evidence="3" id="KW-0238">DNA-binding</keyword>
<evidence type="ECO:0000256" key="4">
    <source>
        <dbReference type="ARBA" id="ARBA00023163"/>
    </source>
</evidence>